<reference evidence="5 6" key="1">
    <citation type="submission" date="2014-04" db="EMBL/GenBank/DDBJ databases">
        <authorList>
            <consortium name="DOE Joint Genome Institute"/>
            <person name="Kuo A."/>
            <person name="Girlanda M."/>
            <person name="Perotto S."/>
            <person name="Kohler A."/>
            <person name="Nagy L.G."/>
            <person name="Floudas D."/>
            <person name="Copeland A."/>
            <person name="Barry K.W."/>
            <person name="Cichocki N."/>
            <person name="Veneault-Fourrey C."/>
            <person name="LaButti K."/>
            <person name="Lindquist E.A."/>
            <person name="Lipzen A."/>
            <person name="Lundell T."/>
            <person name="Morin E."/>
            <person name="Murat C."/>
            <person name="Sun H."/>
            <person name="Tunlid A."/>
            <person name="Henrissat B."/>
            <person name="Grigoriev I.V."/>
            <person name="Hibbett D.S."/>
            <person name="Martin F."/>
            <person name="Nordberg H.P."/>
            <person name="Cantor M.N."/>
            <person name="Hua S.X."/>
        </authorList>
    </citation>
    <scope>NUCLEOTIDE SEQUENCE [LARGE SCALE GENOMIC DNA]</scope>
    <source>
        <strain evidence="5 6">MUT 4182</strain>
    </source>
</reference>
<dbReference type="GO" id="GO:0005576">
    <property type="term" value="C:extracellular region"/>
    <property type="evidence" value="ECO:0007669"/>
    <property type="project" value="TreeGrafter"/>
</dbReference>
<sequence length="223" mass="24360">MISQALLILALSALSSATPFLAEFSRFSGSELVGRTSCGTSGPQTCHNTTAQSNLCCFEAPGGQIVQVQFWDTNPSTGPTNSWTIHGLWPDHCETLCDGTYDSNCDASRNYASITQVLQNNGKTSLLTYMNQYWVDINGDNESFWEHEWSKHGTCMSTIKPTCLPAGSTTGADAAYYFQRAVDTFQNLPTYQYLSAVGITPSTSNTYTYTTLANAIKASTQRF</sequence>
<dbReference type="EC" id="4.6.1.19" evidence="2"/>
<dbReference type="Gene3D" id="3.90.730.10">
    <property type="entry name" value="Ribonuclease T2-like"/>
    <property type="match status" value="1"/>
</dbReference>
<dbReference type="InterPro" id="IPR033130">
    <property type="entry name" value="RNase_T2_His_AS_2"/>
</dbReference>
<dbReference type="GO" id="GO:0003723">
    <property type="term" value="F:RNA binding"/>
    <property type="evidence" value="ECO:0007669"/>
    <property type="project" value="InterPro"/>
</dbReference>
<dbReference type="AlphaFoldDB" id="A0A0C3LIP6"/>
<gene>
    <name evidence="5" type="ORF">M407DRAFT_29117</name>
</gene>
<dbReference type="PANTHER" id="PTHR11240:SF79">
    <property type="entry name" value="RIBONUCLEASE T2"/>
    <property type="match status" value="1"/>
</dbReference>
<organism evidence="5 6">
    <name type="scientific">Tulasnella calospora MUT 4182</name>
    <dbReference type="NCBI Taxonomy" id="1051891"/>
    <lineage>
        <taxon>Eukaryota</taxon>
        <taxon>Fungi</taxon>
        <taxon>Dikarya</taxon>
        <taxon>Basidiomycota</taxon>
        <taxon>Agaricomycotina</taxon>
        <taxon>Agaricomycetes</taxon>
        <taxon>Cantharellales</taxon>
        <taxon>Tulasnellaceae</taxon>
        <taxon>Tulasnella</taxon>
    </lineage>
</organism>
<dbReference type="PROSITE" id="PS00531">
    <property type="entry name" value="RNASE_T2_2"/>
    <property type="match status" value="1"/>
</dbReference>
<name>A0A0C3LIP6_9AGAM</name>
<dbReference type="InterPro" id="IPR036430">
    <property type="entry name" value="RNase_T2-like_sf"/>
</dbReference>
<dbReference type="EMBL" id="KN823143">
    <property type="protein sequence ID" value="KIO21292.1"/>
    <property type="molecule type" value="Genomic_DNA"/>
</dbReference>
<dbReference type="HOGENOM" id="CLU_037966_1_0_1"/>
<keyword evidence="6" id="KW-1185">Reference proteome</keyword>
<evidence type="ECO:0000256" key="1">
    <source>
        <dbReference type="ARBA" id="ARBA00007469"/>
    </source>
</evidence>
<dbReference type="OrthoDB" id="435754at2759"/>
<comment type="similarity">
    <text evidence="1 3">Belongs to the RNase T2 family.</text>
</comment>
<dbReference type="Proteomes" id="UP000054248">
    <property type="component" value="Unassembled WGS sequence"/>
</dbReference>
<evidence type="ECO:0000256" key="4">
    <source>
        <dbReference type="SAM" id="SignalP"/>
    </source>
</evidence>
<dbReference type="SUPFAM" id="SSF55895">
    <property type="entry name" value="Ribonuclease Rh-like"/>
    <property type="match status" value="1"/>
</dbReference>
<protein>
    <recommendedName>
        <fullName evidence="2">ribonuclease T2</fullName>
        <ecNumber evidence="2">4.6.1.19</ecNumber>
    </recommendedName>
</protein>
<reference evidence="6" key="2">
    <citation type="submission" date="2015-01" db="EMBL/GenBank/DDBJ databases">
        <title>Evolutionary Origins and Diversification of the Mycorrhizal Mutualists.</title>
        <authorList>
            <consortium name="DOE Joint Genome Institute"/>
            <consortium name="Mycorrhizal Genomics Consortium"/>
            <person name="Kohler A."/>
            <person name="Kuo A."/>
            <person name="Nagy L.G."/>
            <person name="Floudas D."/>
            <person name="Copeland A."/>
            <person name="Barry K.W."/>
            <person name="Cichocki N."/>
            <person name="Veneault-Fourrey C."/>
            <person name="LaButti K."/>
            <person name="Lindquist E.A."/>
            <person name="Lipzen A."/>
            <person name="Lundell T."/>
            <person name="Morin E."/>
            <person name="Murat C."/>
            <person name="Riley R."/>
            <person name="Ohm R."/>
            <person name="Sun H."/>
            <person name="Tunlid A."/>
            <person name="Henrissat B."/>
            <person name="Grigoriev I.V."/>
            <person name="Hibbett D.S."/>
            <person name="Martin F."/>
        </authorList>
    </citation>
    <scope>NUCLEOTIDE SEQUENCE [LARGE SCALE GENOMIC DNA]</scope>
    <source>
        <strain evidence="6">MUT 4182</strain>
    </source>
</reference>
<dbReference type="PROSITE" id="PS00530">
    <property type="entry name" value="RNASE_T2_1"/>
    <property type="match status" value="1"/>
</dbReference>
<keyword evidence="4" id="KW-0732">Signal</keyword>
<evidence type="ECO:0000256" key="2">
    <source>
        <dbReference type="ARBA" id="ARBA00012571"/>
    </source>
</evidence>
<dbReference type="InterPro" id="IPR001568">
    <property type="entry name" value="RNase_T2-like"/>
</dbReference>
<feature type="signal peptide" evidence="4">
    <location>
        <begin position="1"/>
        <end position="17"/>
    </location>
</feature>
<proteinExistence type="inferred from homology"/>
<evidence type="ECO:0000313" key="6">
    <source>
        <dbReference type="Proteomes" id="UP000054248"/>
    </source>
</evidence>
<dbReference type="PANTHER" id="PTHR11240">
    <property type="entry name" value="RIBONUCLEASE T2"/>
    <property type="match status" value="1"/>
</dbReference>
<evidence type="ECO:0000313" key="5">
    <source>
        <dbReference type="EMBL" id="KIO21292.1"/>
    </source>
</evidence>
<dbReference type="GO" id="GO:0006401">
    <property type="term" value="P:RNA catabolic process"/>
    <property type="evidence" value="ECO:0007669"/>
    <property type="project" value="TreeGrafter"/>
</dbReference>
<dbReference type="Pfam" id="PF00445">
    <property type="entry name" value="Ribonuclease_T2"/>
    <property type="match status" value="1"/>
</dbReference>
<accession>A0A0C3LIP6</accession>
<dbReference type="InterPro" id="IPR018188">
    <property type="entry name" value="RNase_T2_His_AS_1"/>
</dbReference>
<evidence type="ECO:0000256" key="3">
    <source>
        <dbReference type="RuleBase" id="RU004328"/>
    </source>
</evidence>
<dbReference type="GO" id="GO:0033897">
    <property type="term" value="F:ribonuclease T2 activity"/>
    <property type="evidence" value="ECO:0007669"/>
    <property type="project" value="UniProtKB-EC"/>
</dbReference>
<feature type="chain" id="PRO_5002179615" description="ribonuclease T2" evidence="4">
    <location>
        <begin position="18"/>
        <end position="223"/>
    </location>
</feature>